<gene>
    <name evidence="2" type="ORF">LCGC14_1466430</name>
</gene>
<keyword evidence="1" id="KW-0175">Coiled coil</keyword>
<comment type="caution">
    <text evidence="2">The sequence shown here is derived from an EMBL/GenBank/DDBJ whole genome shotgun (WGS) entry which is preliminary data.</text>
</comment>
<dbReference type="AlphaFoldDB" id="A0A0F9JDN6"/>
<evidence type="ECO:0000313" key="2">
    <source>
        <dbReference type="EMBL" id="KKM67909.1"/>
    </source>
</evidence>
<feature type="non-terminal residue" evidence="2">
    <location>
        <position position="1"/>
    </location>
</feature>
<dbReference type="EMBL" id="LAZR01010267">
    <property type="protein sequence ID" value="KKM67909.1"/>
    <property type="molecule type" value="Genomic_DNA"/>
</dbReference>
<feature type="coiled-coil region" evidence="1">
    <location>
        <begin position="3"/>
        <end position="30"/>
    </location>
</feature>
<accession>A0A0F9JDN6</accession>
<protein>
    <submittedName>
        <fullName evidence="2">Uncharacterized protein</fullName>
    </submittedName>
</protein>
<reference evidence="2" key="1">
    <citation type="journal article" date="2015" name="Nature">
        <title>Complex archaea that bridge the gap between prokaryotes and eukaryotes.</title>
        <authorList>
            <person name="Spang A."/>
            <person name="Saw J.H."/>
            <person name="Jorgensen S.L."/>
            <person name="Zaremba-Niedzwiedzka K."/>
            <person name="Martijn J."/>
            <person name="Lind A.E."/>
            <person name="van Eijk R."/>
            <person name="Schleper C."/>
            <person name="Guy L."/>
            <person name="Ettema T.J."/>
        </authorList>
    </citation>
    <scope>NUCLEOTIDE SEQUENCE</scope>
</reference>
<organism evidence="2">
    <name type="scientific">marine sediment metagenome</name>
    <dbReference type="NCBI Taxonomy" id="412755"/>
    <lineage>
        <taxon>unclassified sequences</taxon>
        <taxon>metagenomes</taxon>
        <taxon>ecological metagenomes</taxon>
    </lineage>
</organism>
<sequence length="216" mass="24102">PQYRARRERIKSLEAELKKLQDTDNALKRKWANMHKIGHDDSETQERMDAAKTLVQENSKAIKAVQAKIAAVKSQVEQLKLDEAREDSLLGVRYARDLNAERRELLRLQGKEAKDLKMPAHPNAKQIWTRRATRGLIASAVLAGAAATDWYFGWPAAKKASELGAQGYDKSKEAFLSGKQRAPGVCTASSQSLSRTSLRRVRGEAALFEAECRSSI</sequence>
<evidence type="ECO:0000256" key="1">
    <source>
        <dbReference type="SAM" id="Coils"/>
    </source>
</evidence>
<name>A0A0F9JDN6_9ZZZZ</name>
<proteinExistence type="predicted"/>